<dbReference type="Proteomes" id="UP001307849">
    <property type="component" value="Unassembled WGS sequence"/>
</dbReference>
<evidence type="ECO:0000313" key="2">
    <source>
        <dbReference type="Proteomes" id="UP001307849"/>
    </source>
</evidence>
<accession>A0AAN8P3X8</accession>
<dbReference type="SUPFAM" id="SSF52047">
    <property type="entry name" value="RNI-like"/>
    <property type="match status" value="1"/>
</dbReference>
<gene>
    <name evidence="1" type="ORF">TWF506_004337</name>
</gene>
<name>A0AAN8P3X8_9PEZI</name>
<sequence length="598" mass="68029">MDISSRFPGELLSEIFSYLPRKSLKFAFHNGKEANSHLLDDIKSCCLVNKRFNAIASRILYRNVTLSCFGDDGPGPELERSLLRPGHQSIQYIQSITVDICGSTRPPGSYYWPDGKFPPQEGTLLRMAKIFNRLVELVGEDRIDSIHLESQEFLMYISTPLRKKVKTFDLCLSYDNETIPTTGQEPTPIFLRSLQDLEKNKQGLSLETLTVYRVGSDLANIGPAWEICQQNYKTLKSLDLHGLRAEPNPQMDCLTRILNESHQLDALEDLCLRDIAWYCFPGAGYNSGLVKLLEQFTSACGRRNIKTLSLLNCALPYPLNTTWIQGMTSLTNLSIQKTGHLLDLEELLCNLSCGLSSLSLTWYQSVSDAIPLRKIAFTKHSKTLKRLYLDYRTGRLRIKSLPCPNEGNDILDLETISKFPFLEHLAITLDKPDSWDSGGPIFPSLKSICFLGTGLIRMETEGRQLKLWDLWTELGQIAFMNGQPPVPHQMDDGAFRLLRWLTSPYKDATGDIISKGMRLEVVIMPVFSLRLRYSLFQECLVFFRDYSKPFSFDSVAKGIDDLCYLHPDIAMEFKIQDRRKPYHQIPISSRLHIKTAAN</sequence>
<protein>
    <recommendedName>
        <fullName evidence="3">F-box domain-containing protein</fullName>
    </recommendedName>
</protein>
<organism evidence="1 2">
    <name type="scientific">Arthrobotrys conoides</name>
    <dbReference type="NCBI Taxonomy" id="74498"/>
    <lineage>
        <taxon>Eukaryota</taxon>
        <taxon>Fungi</taxon>
        <taxon>Dikarya</taxon>
        <taxon>Ascomycota</taxon>
        <taxon>Pezizomycotina</taxon>
        <taxon>Orbiliomycetes</taxon>
        <taxon>Orbiliales</taxon>
        <taxon>Orbiliaceae</taxon>
        <taxon>Arthrobotrys</taxon>
    </lineage>
</organism>
<proteinExistence type="predicted"/>
<dbReference type="AlphaFoldDB" id="A0AAN8P3X8"/>
<keyword evidence="2" id="KW-1185">Reference proteome</keyword>
<comment type="caution">
    <text evidence="1">The sequence shown here is derived from an EMBL/GenBank/DDBJ whole genome shotgun (WGS) entry which is preliminary data.</text>
</comment>
<evidence type="ECO:0000313" key="1">
    <source>
        <dbReference type="EMBL" id="KAK6498095.1"/>
    </source>
</evidence>
<dbReference type="EMBL" id="JAVHJM010000014">
    <property type="protein sequence ID" value="KAK6498095.1"/>
    <property type="molecule type" value="Genomic_DNA"/>
</dbReference>
<evidence type="ECO:0008006" key="3">
    <source>
        <dbReference type="Google" id="ProtNLM"/>
    </source>
</evidence>
<reference evidence="1 2" key="1">
    <citation type="submission" date="2019-10" db="EMBL/GenBank/DDBJ databases">
        <authorList>
            <person name="Palmer J.M."/>
        </authorList>
    </citation>
    <scope>NUCLEOTIDE SEQUENCE [LARGE SCALE GENOMIC DNA]</scope>
    <source>
        <strain evidence="1 2">TWF506</strain>
    </source>
</reference>